<name>A0A6N9NE92_9FLAO</name>
<feature type="transmembrane region" description="Helical" evidence="1">
    <location>
        <begin position="301"/>
        <end position="319"/>
    </location>
</feature>
<comment type="caution">
    <text evidence="2">The sequence shown here is derived from an EMBL/GenBank/DDBJ whole genome shotgun (WGS) entry which is preliminary data.</text>
</comment>
<dbReference type="PROSITE" id="PS51257">
    <property type="entry name" value="PROKAR_LIPOPROTEIN"/>
    <property type="match status" value="1"/>
</dbReference>
<organism evidence="2 3">
    <name type="scientific">Acidiluteibacter ferrifornacis</name>
    <dbReference type="NCBI Taxonomy" id="2692424"/>
    <lineage>
        <taxon>Bacteria</taxon>
        <taxon>Pseudomonadati</taxon>
        <taxon>Bacteroidota</taxon>
        <taxon>Flavobacteriia</taxon>
        <taxon>Flavobacteriales</taxon>
        <taxon>Cryomorphaceae</taxon>
        <taxon>Acidiluteibacter</taxon>
    </lineage>
</organism>
<accession>A0A6N9NE92</accession>
<keyword evidence="1" id="KW-0812">Transmembrane</keyword>
<keyword evidence="1" id="KW-1133">Transmembrane helix</keyword>
<gene>
    <name evidence="2" type="ORF">GQN54_02335</name>
</gene>
<evidence type="ECO:0000313" key="2">
    <source>
        <dbReference type="EMBL" id="NBG64938.1"/>
    </source>
</evidence>
<feature type="transmembrane region" description="Helical" evidence="1">
    <location>
        <begin position="116"/>
        <end position="136"/>
    </location>
</feature>
<sequence length="452" mass="52873">MIKLSFSNLSILVCVTIISCFVFSNKYWRGEHKVIESDVLSYYGYLPSTFIYQDLSLQFWDELDSNIQNKIWFKTNIEEERTFKMTMGVAYFYCPLFLVAHHLSTPLGYDNNGYTLPYRLSIVLTSLLFYTLGLILIRKSLLSHFSELVTAVTILIIALGTNIVNYVIKEPGMSHVFSFFSIAAFLHLGILWEKTKKTKHLFMLGAISGLIVLIRPVNITVVLFFLFLGVYNKDSLTRRIQLFVTNYKQLLIGILGGCLVIFPQLLYWKYSTGDWVYYSYSEEGFFFTDSKIFSGLFSFRNGWLIYSPLMAFSLIGLFYKNEVVRKYRLSLIPFILVHFYIVFSWWCWWYGGSYGMRSLIDIYPLLSIPLAAFVSDVTNNLKWKKIVFSVITASLIGLNFFQFNQYKHTILHYDSMTFQAYKHIFLKRHVSEDYVKYLDHPNYKKALQGDRD</sequence>
<evidence type="ECO:0000313" key="3">
    <source>
        <dbReference type="Proteomes" id="UP000470771"/>
    </source>
</evidence>
<dbReference type="AlphaFoldDB" id="A0A6N9NE92"/>
<feature type="transmembrane region" description="Helical" evidence="1">
    <location>
        <begin position="6"/>
        <end position="23"/>
    </location>
</feature>
<dbReference type="EMBL" id="WWNE01000003">
    <property type="protein sequence ID" value="NBG64938.1"/>
    <property type="molecule type" value="Genomic_DNA"/>
</dbReference>
<dbReference type="RefSeq" id="WP_160631556.1">
    <property type="nucleotide sequence ID" value="NZ_WWNE01000003.1"/>
</dbReference>
<feature type="transmembrane region" description="Helical" evidence="1">
    <location>
        <begin position="204"/>
        <end position="230"/>
    </location>
</feature>
<keyword evidence="3" id="KW-1185">Reference proteome</keyword>
<feature type="transmembrane region" description="Helical" evidence="1">
    <location>
        <begin position="148"/>
        <end position="168"/>
    </location>
</feature>
<protein>
    <recommendedName>
        <fullName evidence="4">Glycosyltransferase RgtA/B/C/D-like domain-containing protein</fullName>
    </recommendedName>
</protein>
<dbReference type="Proteomes" id="UP000470771">
    <property type="component" value="Unassembled WGS sequence"/>
</dbReference>
<reference evidence="2 3" key="1">
    <citation type="submission" date="2019-12" db="EMBL/GenBank/DDBJ databases">
        <authorList>
            <person name="Zhao J."/>
        </authorList>
    </citation>
    <scope>NUCLEOTIDE SEQUENCE [LARGE SCALE GENOMIC DNA]</scope>
    <source>
        <strain evidence="2 3">S-15</strain>
    </source>
</reference>
<feature type="transmembrane region" description="Helical" evidence="1">
    <location>
        <begin position="250"/>
        <end position="268"/>
    </location>
</feature>
<feature type="transmembrane region" description="Helical" evidence="1">
    <location>
        <begin position="331"/>
        <end position="351"/>
    </location>
</feature>
<evidence type="ECO:0008006" key="4">
    <source>
        <dbReference type="Google" id="ProtNLM"/>
    </source>
</evidence>
<feature type="transmembrane region" description="Helical" evidence="1">
    <location>
        <begin position="386"/>
        <end position="403"/>
    </location>
</feature>
<keyword evidence="1" id="KW-0472">Membrane</keyword>
<feature type="transmembrane region" description="Helical" evidence="1">
    <location>
        <begin position="174"/>
        <end position="192"/>
    </location>
</feature>
<proteinExistence type="predicted"/>
<evidence type="ECO:0000256" key="1">
    <source>
        <dbReference type="SAM" id="Phobius"/>
    </source>
</evidence>